<evidence type="ECO:0000313" key="2">
    <source>
        <dbReference type="Proteomes" id="UP000027821"/>
    </source>
</evidence>
<dbReference type="OrthoDB" id="836893at2"/>
<dbReference type="AlphaFoldDB" id="A0A074L3R6"/>
<reference evidence="1 2" key="1">
    <citation type="submission" date="2014-04" db="EMBL/GenBank/DDBJ databases">
        <title>Characterization and application of a salt tolerant electro-active bacterium.</title>
        <authorList>
            <person name="Yang L."/>
            <person name="Wei S."/>
            <person name="Tay Q.X.M."/>
        </authorList>
    </citation>
    <scope>NUCLEOTIDE SEQUENCE [LARGE SCALE GENOMIC DNA]</scope>
    <source>
        <strain evidence="1 2">LY1</strain>
    </source>
</reference>
<dbReference type="eggNOG" id="ENOG502ZKT1">
    <property type="taxonomic scope" value="Bacteria"/>
</dbReference>
<name>A0A074L3R6_9BACT</name>
<dbReference type="EMBL" id="JMIH01000004">
    <property type="protein sequence ID" value="KEO75824.1"/>
    <property type="molecule type" value="Genomic_DNA"/>
</dbReference>
<keyword evidence="2" id="KW-1185">Reference proteome</keyword>
<proteinExistence type="predicted"/>
<protein>
    <submittedName>
        <fullName evidence="1">Uncharacterized protein</fullName>
    </submittedName>
</protein>
<accession>A0A074L3R6</accession>
<dbReference type="RefSeq" id="WP_035068796.1">
    <property type="nucleotide sequence ID" value="NZ_JMIH01000004.1"/>
</dbReference>
<evidence type="ECO:0000313" key="1">
    <source>
        <dbReference type="EMBL" id="KEO75824.1"/>
    </source>
</evidence>
<gene>
    <name evidence="1" type="ORF">EL17_22640</name>
</gene>
<sequence>MQLKSKTLANFEIPEALLQLHCFSKAPVELITNNPPPPPIVTDPLADPTLVTAYLPQILEWLHEMDKPRMLERNTCDIPLLLFDHVISMNRILFHYDGTGNSAKIIKNFIHLFSDVIKDSQVTIISPSFIPKSKLVEERQLIELITSHTAETSFIKFNFSKIGDFWSYATKHECTLLVTSKSYQADLAKVLFHFYKGERWYDRLSIYLAQ</sequence>
<dbReference type="Proteomes" id="UP000027821">
    <property type="component" value="Unassembled WGS sequence"/>
</dbReference>
<comment type="caution">
    <text evidence="1">The sequence shown here is derived from an EMBL/GenBank/DDBJ whole genome shotgun (WGS) entry which is preliminary data.</text>
</comment>
<organism evidence="1 2">
    <name type="scientific">Anditalea andensis</name>
    <dbReference type="NCBI Taxonomy" id="1048983"/>
    <lineage>
        <taxon>Bacteria</taxon>
        <taxon>Pseudomonadati</taxon>
        <taxon>Bacteroidota</taxon>
        <taxon>Cytophagia</taxon>
        <taxon>Cytophagales</taxon>
        <taxon>Cytophagaceae</taxon>
        <taxon>Anditalea</taxon>
    </lineage>
</organism>